<reference evidence="2" key="1">
    <citation type="submission" date="2019-08" db="EMBL/GenBank/DDBJ databases">
        <authorList>
            <person name="Kucharzyk K."/>
            <person name="Murdoch R.W."/>
            <person name="Higgins S."/>
            <person name="Loffler F."/>
        </authorList>
    </citation>
    <scope>NUCLEOTIDE SEQUENCE</scope>
</reference>
<dbReference type="InterPro" id="IPR007484">
    <property type="entry name" value="Peptidase_M28"/>
</dbReference>
<accession>A0A644W7X0</accession>
<comment type="caution">
    <text evidence="2">The sequence shown here is derived from an EMBL/GenBank/DDBJ whole genome shotgun (WGS) entry which is preliminary data.</text>
</comment>
<dbReference type="SUPFAM" id="SSF53187">
    <property type="entry name" value="Zn-dependent exopeptidases"/>
    <property type="match status" value="1"/>
</dbReference>
<sequence>MKILIFLFLFITFGSFAQTTFSFDDSVRTKRLLYDISWLSDDSLMGREGGSEYEWKAGDYIISQFAECGLIPVPGSTGFRQEFLLRTVTSDSGKKVDVMSNNILGYIENNAPYTVVIGGHYDHIGFYYKDSLLYVNNGADDNASGAAGVMEMARYLSSGNLTKYNYILACWGSEEQGLVGSNFFCSSNLYPFSKMAFYVNFDMIGRLGWKTDQLDIYGLGTTPVWDSLVPETEYGKYKLKKFGGGVDASDHTCFYKKRTPYIYFTSGLPPVYHTPKDETPLINPEGVELIIKYTEDIISRFDGSKPAFKSVSQKEMNKVYWYFLSQMMN</sequence>
<feature type="domain" description="Peptidase M28" evidence="1">
    <location>
        <begin position="102"/>
        <end position="288"/>
    </location>
</feature>
<dbReference type="GO" id="GO:0006508">
    <property type="term" value="P:proteolysis"/>
    <property type="evidence" value="ECO:0007669"/>
    <property type="project" value="InterPro"/>
</dbReference>
<organism evidence="2">
    <name type="scientific">bioreactor metagenome</name>
    <dbReference type="NCBI Taxonomy" id="1076179"/>
    <lineage>
        <taxon>unclassified sequences</taxon>
        <taxon>metagenomes</taxon>
        <taxon>ecological metagenomes</taxon>
    </lineage>
</organism>
<dbReference type="Pfam" id="PF04389">
    <property type="entry name" value="Peptidase_M28"/>
    <property type="match status" value="1"/>
</dbReference>
<evidence type="ECO:0000259" key="1">
    <source>
        <dbReference type="Pfam" id="PF04389"/>
    </source>
</evidence>
<gene>
    <name evidence="2" type="ORF">SDC9_44749</name>
</gene>
<dbReference type="PANTHER" id="PTHR12147">
    <property type="entry name" value="METALLOPEPTIDASE M28 FAMILY MEMBER"/>
    <property type="match status" value="1"/>
</dbReference>
<dbReference type="PANTHER" id="PTHR12147:SF26">
    <property type="entry name" value="PEPTIDASE M28 DOMAIN-CONTAINING PROTEIN"/>
    <property type="match status" value="1"/>
</dbReference>
<evidence type="ECO:0000313" key="2">
    <source>
        <dbReference type="EMBL" id="MPL98543.1"/>
    </source>
</evidence>
<dbReference type="InterPro" id="IPR045175">
    <property type="entry name" value="M28_fam"/>
</dbReference>
<name>A0A644W7X0_9ZZZZ</name>
<proteinExistence type="predicted"/>
<dbReference type="Gene3D" id="3.40.630.10">
    <property type="entry name" value="Zn peptidases"/>
    <property type="match status" value="1"/>
</dbReference>
<dbReference type="AlphaFoldDB" id="A0A644W7X0"/>
<protein>
    <recommendedName>
        <fullName evidence="1">Peptidase M28 domain-containing protein</fullName>
    </recommendedName>
</protein>
<dbReference type="GO" id="GO:0008235">
    <property type="term" value="F:metalloexopeptidase activity"/>
    <property type="evidence" value="ECO:0007669"/>
    <property type="project" value="InterPro"/>
</dbReference>
<dbReference type="EMBL" id="VSSQ01000614">
    <property type="protein sequence ID" value="MPL98543.1"/>
    <property type="molecule type" value="Genomic_DNA"/>
</dbReference>